<dbReference type="CDD" id="cd06849">
    <property type="entry name" value="lipoyl_domain"/>
    <property type="match status" value="1"/>
</dbReference>
<keyword evidence="3 6" id="KW-0808">Transferase</keyword>
<feature type="domain" description="Peripheral subunit-binding (PSBD)" evidence="9">
    <location>
        <begin position="122"/>
        <end position="159"/>
    </location>
</feature>
<dbReference type="PANTHER" id="PTHR43178:SF5">
    <property type="entry name" value="LIPOAMIDE ACYLTRANSFERASE COMPONENT OF BRANCHED-CHAIN ALPHA-KETO ACID DEHYDROGENASE COMPLEX, MITOCHONDRIAL"/>
    <property type="match status" value="1"/>
</dbReference>
<feature type="region of interest" description="Disordered" evidence="7">
    <location>
        <begin position="80"/>
        <end position="123"/>
    </location>
</feature>
<dbReference type="Gene3D" id="3.30.559.10">
    <property type="entry name" value="Chloramphenicol acetyltransferase-like domain"/>
    <property type="match status" value="1"/>
</dbReference>
<dbReference type="PROSITE" id="PS50968">
    <property type="entry name" value="BIOTINYL_LIPOYL"/>
    <property type="match status" value="1"/>
</dbReference>
<dbReference type="SUPFAM" id="SSF51230">
    <property type="entry name" value="Single hybrid motif"/>
    <property type="match status" value="1"/>
</dbReference>
<dbReference type="RefSeq" id="WP_187217925.1">
    <property type="nucleotide sequence ID" value="NZ_JABVED010000001.1"/>
</dbReference>
<dbReference type="Gene3D" id="4.10.320.10">
    <property type="entry name" value="E3-binding domain"/>
    <property type="match status" value="2"/>
</dbReference>
<dbReference type="Gene3D" id="2.40.50.100">
    <property type="match status" value="1"/>
</dbReference>
<reference evidence="10 11" key="1">
    <citation type="submission" date="2020-06" db="EMBL/GenBank/DDBJ databases">
        <title>Actinokineospora xiongansis sp. nov., isolated from soil of Baiyangdian.</title>
        <authorList>
            <person name="Zhang X."/>
        </authorList>
    </citation>
    <scope>NUCLEOTIDE SEQUENCE [LARGE SCALE GENOMIC DNA]</scope>
    <source>
        <strain evidence="10 11">HBU206404</strain>
    </source>
</reference>
<dbReference type="InterPro" id="IPR004167">
    <property type="entry name" value="PSBD"/>
</dbReference>
<comment type="similarity">
    <text evidence="2 6">Belongs to the 2-oxoacid dehydrogenase family.</text>
</comment>
<dbReference type="Pfam" id="PF00198">
    <property type="entry name" value="2-oxoacid_dh"/>
    <property type="match status" value="1"/>
</dbReference>
<evidence type="ECO:0000256" key="2">
    <source>
        <dbReference type="ARBA" id="ARBA00007317"/>
    </source>
</evidence>
<dbReference type="InterPro" id="IPR036625">
    <property type="entry name" value="E3-bd_dom_sf"/>
</dbReference>
<dbReference type="EC" id="2.3.1.-" evidence="6"/>
<comment type="caution">
    <text evidence="10">The sequence shown here is derived from an EMBL/GenBank/DDBJ whole genome shotgun (WGS) entry which is preliminary data.</text>
</comment>
<dbReference type="Pfam" id="PF02817">
    <property type="entry name" value="E3_binding"/>
    <property type="match status" value="2"/>
</dbReference>
<keyword evidence="4 6" id="KW-0450">Lipoyl</keyword>
<dbReference type="InterPro" id="IPR011053">
    <property type="entry name" value="Single_hybrid_motif"/>
</dbReference>
<evidence type="ECO:0000256" key="4">
    <source>
        <dbReference type="ARBA" id="ARBA00022823"/>
    </source>
</evidence>
<accession>A0ABR7L018</accession>
<protein>
    <recommendedName>
        <fullName evidence="6">Dihydrolipoamide acetyltransferase component of pyruvate dehydrogenase complex</fullName>
        <ecNumber evidence="6">2.3.1.-</ecNumber>
    </recommendedName>
</protein>
<evidence type="ECO:0000256" key="6">
    <source>
        <dbReference type="RuleBase" id="RU003423"/>
    </source>
</evidence>
<dbReference type="EMBL" id="JABVED010000001">
    <property type="protein sequence ID" value="MBC6445868.1"/>
    <property type="molecule type" value="Genomic_DNA"/>
</dbReference>
<feature type="domain" description="Lipoyl-binding" evidence="8">
    <location>
        <begin position="1"/>
        <end position="76"/>
    </location>
</feature>
<sequence>MAEFVMPSLGADMESGTVTEWLVKPGDLVRKGDVVAVVDTAKAAVEVECFQSGRVDRLLVPEGRSVPVGTPLAVITTDEAAAPTTPGRPDAPAPPDSAAAPVHTGDQAATTLEPPTRPATRPTTPIVRHLAKEAGLDLAALHGTGAGGAVTRHDIEQATPHPPRPAERPQTPPHPRGQQAPRVSPYARKLAADLGVDLAALHPGDGPVTAADIRAAAEQQPAQRQPAQRQPAQRRPVKARGVDNRTAIAALMSRANRDIPHYHLATTVDLDRALAWLREHNKALPVAERVLPAALLLKATALAAAAVPELNGHWVDGALQPSSTVDLGMAVAVRGGGLLVPVLPQADTLPLAEIMRGLREQATRARSGRPRASDLGQASITVTNLGDLGVEVVHGVIHPPQVALVGFGAVVERPWSVDGLLGVRPVVTVTLAADHRATDGAVGARFLHMIDNSLQTPEELL</sequence>
<dbReference type="PROSITE" id="PS51826">
    <property type="entry name" value="PSBD"/>
    <property type="match status" value="2"/>
</dbReference>
<comment type="cofactor">
    <cofactor evidence="1 6">
        <name>(R)-lipoate</name>
        <dbReference type="ChEBI" id="CHEBI:83088"/>
    </cofactor>
</comment>
<feature type="region of interest" description="Disordered" evidence="7">
    <location>
        <begin position="156"/>
        <end position="184"/>
    </location>
</feature>
<feature type="domain" description="Peripheral subunit-binding (PSBD)" evidence="9">
    <location>
        <begin position="182"/>
        <end position="217"/>
    </location>
</feature>
<feature type="compositionally biased region" description="Low complexity" evidence="7">
    <location>
        <begin position="216"/>
        <end position="234"/>
    </location>
</feature>
<evidence type="ECO:0000313" key="11">
    <source>
        <dbReference type="Proteomes" id="UP000734823"/>
    </source>
</evidence>
<feature type="region of interest" description="Disordered" evidence="7">
    <location>
        <begin position="216"/>
        <end position="240"/>
    </location>
</feature>
<dbReference type="Proteomes" id="UP000734823">
    <property type="component" value="Unassembled WGS sequence"/>
</dbReference>
<dbReference type="SUPFAM" id="SSF52777">
    <property type="entry name" value="CoA-dependent acyltransferases"/>
    <property type="match status" value="1"/>
</dbReference>
<feature type="compositionally biased region" description="Low complexity" evidence="7">
    <location>
        <begin position="108"/>
        <end position="123"/>
    </location>
</feature>
<organism evidence="10 11">
    <name type="scientific">Actinokineospora xionganensis</name>
    <dbReference type="NCBI Taxonomy" id="2684470"/>
    <lineage>
        <taxon>Bacteria</taxon>
        <taxon>Bacillati</taxon>
        <taxon>Actinomycetota</taxon>
        <taxon>Actinomycetes</taxon>
        <taxon>Pseudonocardiales</taxon>
        <taxon>Pseudonocardiaceae</taxon>
        <taxon>Actinokineospora</taxon>
    </lineage>
</organism>
<dbReference type="InterPro" id="IPR023213">
    <property type="entry name" value="CAT-like_dom_sf"/>
</dbReference>
<dbReference type="SUPFAM" id="SSF47005">
    <property type="entry name" value="Peripheral subunit-binding domain of 2-oxo acid dehydrogenase complex"/>
    <property type="match status" value="1"/>
</dbReference>
<evidence type="ECO:0000256" key="5">
    <source>
        <dbReference type="ARBA" id="ARBA00023315"/>
    </source>
</evidence>
<evidence type="ECO:0000259" key="9">
    <source>
        <dbReference type="PROSITE" id="PS51826"/>
    </source>
</evidence>
<dbReference type="PANTHER" id="PTHR43178">
    <property type="entry name" value="DIHYDROLIPOAMIDE ACETYLTRANSFERASE COMPONENT OF PYRUVATE DEHYDROGENASE COMPLEX"/>
    <property type="match status" value="1"/>
</dbReference>
<keyword evidence="11" id="KW-1185">Reference proteome</keyword>
<dbReference type="InterPro" id="IPR000089">
    <property type="entry name" value="Biotin_lipoyl"/>
</dbReference>
<evidence type="ECO:0000256" key="1">
    <source>
        <dbReference type="ARBA" id="ARBA00001938"/>
    </source>
</evidence>
<dbReference type="Pfam" id="PF00364">
    <property type="entry name" value="Biotin_lipoyl"/>
    <property type="match status" value="1"/>
</dbReference>
<dbReference type="InterPro" id="IPR001078">
    <property type="entry name" value="2-oxoacid_DH_actylTfrase"/>
</dbReference>
<evidence type="ECO:0000256" key="3">
    <source>
        <dbReference type="ARBA" id="ARBA00022679"/>
    </source>
</evidence>
<gene>
    <name evidence="10" type="ORF">GPZ80_01620</name>
</gene>
<dbReference type="InterPro" id="IPR050743">
    <property type="entry name" value="2-oxoacid_DH_E2_comp"/>
</dbReference>
<evidence type="ECO:0000256" key="7">
    <source>
        <dbReference type="SAM" id="MobiDB-lite"/>
    </source>
</evidence>
<evidence type="ECO:0000313" key="10">
    <source>
        <dbReference type="EMBL" id="MBC6445868.1"/>
    </source>
</evidence>
<name>A0ABR7L018_9PSEU</name>
<evidence type="ECO:0000259" key="8">
    <source>
        <dbReference type="PROSITE" id="PS50968"/>
    </source>
</evidence>
<keyword evidence="5 6" id="KW-0012">Acyltransferase</keyword>
<proteinExistence type="inferred from homology"/>